<dbReference type="AlphaFoldDB" id="A0A6F8VHH3"/>
<proteinExistence type="predicted"/>
<dbReference type="SUPFAM" id="SSF53098">
    <property type="entry name" value="Ribonuclease H-like"/>
    <property type="match status" value="1"/>
</dbReference>
<dbReference type="InterPro" id="IPR001584">
    <property type="entry name" value="Integrase_cat-core"/>
</dbReference>
<dbReference type="KEGG" id="slac:SKTS_31010"/>
<dbReference type="Proteomes" id="UP000502260">
    <property type="component" value="Chromosome"/>
</dbReference>
<dbReference type="InterPro" id="IPR036397">
    <property type="entry name" value="RNaseH_sf"/>
</dbReference>
<dbReference type="SUPFAM" id="SSF46689">
    <property type="entry name" value="Homeodomain-like"/>
    <property type="match status" value="1"/>
</dbReference>
<name>A0A6F8VHH3_9PROT</name>
<dbReference type="GO" id="GO:0015074">
    <property type="term" value="P:DNA integration"/>
    <property type="evidence" value="ECO:0007669"/>
    <property type="project" value="InterPro"/>
</dbReference>
<dbReference type="InterPro" id="IPR055247">
    <property type="entry name" value="InsJ-like_HTH"/>
</dbReference>
<dbReference type="InterPro" id="IPR012337">
    <property type="entry name" value="RNaseH-like_sf"/>
</dbReference>
<dbReference type="EMBL" id="AP022853">
    <property type="protein sequence ID" value="BCB28215.1"/>
    <property type="molecule type" value="Genomic_DNA"/>
</dbReference>
<dbReference type="PANTHER" id="PTHR35004">
    <property type="entry name" value="TRANSPOSASE RV3428C-RELATED"/>
    <property type="match status" value="1"/>
</dbReference>
<sequence>MSRKERDRLKVVEAVREKRLKQGEAAKQLGLSLRQVKRLVRAHREEGAAGLVSKRRGQPSNRRIEEVERTAVMACVRNHYADFGPTLAAEYLRSFHGFTRSTETLRQWMIEADVWAPKRQRRKRPFQLRERRSCVGELVQIDGSPHAWLEARGPRCTLIAFIDDATSRLQYARFEPAETTRAYLLGLRAYVTRFGRPAALYSDRHSIFTKHDPEDPTPTQFERAARALGIEPILALSPQAKGRVERSFQTLQDRLVKALRLAGIDTVAAANALLPRFIEHYNARFAKTPKSTQDAHRALEIEAEPLRWATSEQYQRTLSKVAVVPVPGAAVPDPDPGGAGLSPACGADHRL</sequence>
<feature type="region of interest" description="Disordered" evidence="1">
    <location>
        <begin position="329"/>
        <end position="351"/>
    </location>
</feature>
<organism evidence="3 4">
    <name type="scientific">Sulfurimicrobium lacus</name>
    <dbReference type="NCBI Taxonomy" id="2715678"/>
    <lineage>
        <taxon>Bacteria</taxon>
        <taxon>Pseudomonadati</taxon>
        <taxon>Pseudomonadota</taxon>
        <taxon>Betaproteobacteria</taxon>
        <taxon>Nitrosomonadales</taxon>
        <taxon>Sulfuricellaceae</taxon>
        <taxon>Sulfurimicrobium</taxon>
    </lineage>
</organism>
<keyword evidence="4" id="KW-1185">Reference proteome</keyword>
<dbReference type="NCBIfam" id="NF033594">
    <property type="entry name" value="transpos_ISNCY_2"/>
    <property type="match status" value="1"/>
</dbReference>
<dbReference type="Gene3D" id="3.30.420.10">
    <property type="entry name" value="Ribonuclease H-like superfamily/Ribonuclease H"/>
    <property type="match status" value="1"/>
</dbReference>
<feature type="domain" description="Integrase catalytic" evidence="2">
    <location>
        <begin position="121"/>
        <end position="304"/>
    </location>
</feature>
<evidence type="ECO:0000313" key="3">
    <source>
        <dbReference type="EMBL" id="BCB28215.1"/>
    </source>
</evidence>
<dbReference type="InterPro" id="IPR009057">
    <property type="entry name" value="Homeodomain-like_sf"/>
</dbReference>
<dbReference type="PANTHER" id="PTHR35004:SF7">
    <property type="entry name" value="INTEGRASE PROTEIN"/>
    <property type="match status" value="1"/>
</dbReference>
<dbReference type="Pfam" id="PF13518">
    <property type="entry name" value="HTH_28"/>
    <property type="match status" value="1"/>
</dbReference>
<dbReference type="GO" id="GO:0003676">
    <property type="term" value="F:nucleic acid binding"/>
    <property type="evidence" value="ECO:0007669"/>
    <property type="project" value="InterPro"/>
</dbReference>
<evidence type="ECO:0000256" key="1">
    <source>
        <dbReference type="SAM" id="MobiDB-lite"/>
    </source>
</evidence>
<evidence type="ECO:0000313" key="4">
    <source>
        <dbReference type="Proteomes" id="UP000502260"/>
    </source>
</evidence>
<protein>
    <recommendedName>
        <fullName evidence="2">Integrase catalytic domain-containing protein</fullName>
    </recommendedName>
</protein>
<gene>
    <name evidence="3" type="ORF">SKTS_31010</name>
</gene>
<evidence type="ECO:0000259" key="2">
    <source>
        <dbReference type="PROSITE" id="PS50994"/>
    </source>
</evidence>
<dbReference type="RefSeq" id="WP_173067208.1">
    <property type="nucleotide sequence ID" value="NZ_AP022853.1"/>
</dbReference>
<dbReference type="PROSITE" id="PS50994">
    <property type="entry name" value="INTEGRASE"/>
    <property type="match status" value="1"/>
</dbReference>
<reference evidence="4" key="1">
    <citation type="submission" date="2020-03" db="EMBL/GenBank/DDBJ databases">
        <title>Complete genome sequence of sulfur-oxidizing bacterium skT11.</title>
        <authorList>
            <person name="Kanda M."/>
            <person name="Kojima H."/>
            <person name="Fukui M."/>
        </authorList>
    </citation>
    <scope>NUCLEOTIDE SEQUENCE [LARGE SCALE GENOMIC DNA]</scope>
    <source>
        <strain evidence="4">skT11</strain>
    </source>
</reference>
<dbReference type="InterPro" id="IPR047797">
    <property type="entry name" value="ISNCY_transpos"/>
</dbReference>
<accession>A0A6F8VHH3</accession>